<dbReference type="InterPro" id="IPR021190">
    <property type="entry name" value="Pept_M10A"/>
</dbReference>
<keyword evidence="4" id="KW-0378">Hydrolase</keyword>
<dbReference type="GO" id="GO:0030198">
    <property type="term" value="P:extracellular matrix organization"/>
    <property type="evidence" value="ECO:0007669"/>
    <property type="project" value="TreeGrafter"/>
</dbReference>
<evidence type="ECO:0000313" key="15">
    <source>
        <dbReference type="EMBL" id="KRT82150.1"/>
    </source>
</evidence>
<feature type="repeat" description="Hemopexin" evidence="12">
    <location>
        <begin position="204"/>
        <end position="252"/>
    </location>
</feature>
<evidence type="ECO:0000256" key="4">
    <source>
        <dbReference type="ARBA" id="ARBA00022801"/>
    </source>
</evidence>
<dbReference type="AlphaFoldDB" id="A0A0T6B4F3"/>
<reference evidence="15 16" key="1">
    <citation type="submission" date="2015-09" db="EMBL/GenBank/DDBJ databases">
        <title>Draft genome of the scarab beetle Oryctes borbonicus.</title>
        <authorList>
            <person name="Meyer J.M."/>
            <person name="Markov G.V."/>
            <person name="Baskaran P."/>
            <person name="Herrmann M."/>
            <person name="Sommer R.J."/>
            <person name="Roedelsperger C."/>
        </authorList>
    </citation>
    <scope>NUCLEOTIDE SEQUENCE [LARGE SCALE GENOMIC DNA]</scope>
    <source>
        <strain evidence="15">OB123</strain>
        <tissue evidence="15">Whole animal</tissue>
    </source>
</reference>
<feature type="binding site" evidence="8">
    <location>
        <position position="25"/>
    </location>
    <ligand>
        <name>Zn(2+)</name>
        <dbReference type="ChEBI" id="CHEBI:29105"/>
        <label>2</label>
        <note>catalytic</note>
    </ligand>
</feature>
<evidence type="ECO:0000256" key="2">
    <source>
        <dbReference type="ARBA" id="ARBA00022723"/>
    </source>
</evidence>
<dbReference type="GO" id="GO:0031012">
    <property type="term" value="C:extracellular matrix"/>
    <property type="evidence" value="ECO:0007669"/>
    <property type="project" value="InterPro"/>
</dbReference>
<dbReference type="InterPro" id="IPR000585">
    <property type="entry name" value="Hemopexin-like_dom"/>
</dbReference>
<proteinExistence type="predicted"/>
<dbReference type="SMART" id="SM00120">
    <property type="entry name" value="HX"/>
    <property type="match status" value="2"/>
</dbReference>
<gene>
    <name evidence="15" type="ORF">AMK59_4865</name>
</gene>
<comment type="caution">
    <text evidence="15">The sequence shown here is derived from an EMBL/GenBank/DDBJ whole genome shotgun (WGS) entry which is preliminary data.</text>
</comment>
<accession>A0A0T6B4F3</accession>
<dbReference type="GO" id="GO:0005615">
    <property type="term" value="C:extracellular space"/>
    <property type="evidence" value="ECO:0007669"/>
    <property type="project" value="TreeGrafter"/>
</dbReference>
<dbReference type="EMBL" id="LJIG01009903">
    <property type="protein sequence ID" value="KRT82150.1"/>
    <property type="molecule type" value="Genomic_DNA"/>
</dbReference>
<keyword evidence="10" id="KW-0106">Calcium</keyword>
<dbReference type="Pfam" id="PF00413">
    <property type="entry name" value="Peptidase_M10"/>
    <property type="match status" value="1"/>
</dbReference>
<feature type="compositionally biased region" description="Basic and acidic residues" evidence="13">
    <location>
        <begin position="121"/>
        <end position="140"/>
    </location>
</feature>
<evidence type="ECO:0000256" key="12">
    <source>
        <dbReference type="PROSITE-ProRule" id="PRU01011"/>
    </source>
</evidence>
<dbReference type="Gene3D" id="3.40.390.10">
    <property type="entry name" value="Collagenase (Catalytic Domain)"/>
    <property type="match status" value="1"/>
</dbReference>
<feature type="repeat" description="Hemopexin" evidence="12">
    <location>
        <begin position="303"/>
        <end position="328"/>
    </location>
</feature>
<dbReference type="PRINTS" id="PR00138">
    <property type="entry name" value="MATRIXIN"/>
</dbReference>
<name>A0A0T6B4F3_9SCAR</name>
<feature type="binding site" evidence="10">
    <location>
        <position position="43"/>
    </location>
    <ligand>
        <name>Zn(2+)</name>
        <dbReference type="ChEBI" id="CHEBI:29105"/>
        <label>2</label>
        <note>catalytic</note>
    </ligand>
</feature>
<evidence type="ECO:0000256" key="11">
    <source>
        <dbReference type="PIRSR" id="PIRSR621190-4"/>
    </source>
</evidence>
<dbReference type="GO" id="GO:0006508">
    <property type="term" value="P:proteolysis"/>
    <property type="evidence" value="ECO:0007669"/>
    <property type="project" value="UniProtKB-KW"/>
</dbReference>
<feature type="binding site" evidence="8">
    <location>
        <position position="29"/>
    </location>
    <ligand>
        <name>Zn(2+)</name>
        <dbReference type="ChEBI" id="CHEBI:29105"/>
        <label>2</label>
        <note>catalytic</note>
    </ligand>
</feature>
<evidence type="ECO:0000259" key="14">
    <source>
        <dbReference type="Pfam" id="PF00413"/>
    </source>
</evidence>
<keyword evidence="2 8" id="KW-0479">Metal-binding</keyword>
<dbReference type="InterPro" id="IPR024079">
    <property type="entry name" value="MetalloPept_cat_dom_sf"/>
</dbReference>
<evidence type="ECO:0000256" key="1">
    <source>
        <dbReference type="ARBA" id="ARBA00022670"/>
    </source>
</evidence>
<dbReference type="InterPro" id="IPR001818">
    <property type="entry name" value="Pept_M10_metallopeptidase"/>
</dbReference>
<dbReference type="PANTHER" id="PTHR10201">
    <property type="entry name" value="MATRIX METALLOPROTEINASE"/>
    <property type="match status" value="1"/>
</dbReference>
<organism evidence="15 16">
    <name type="scientific">Oryctes borbonicus</name>
    <dbReference type="NCBI Taxonomy" id="1629725"/>
    <lineage>
        <taxon>Eukaryota</taxon>
        <taxon>Metazoa</taxon>
        <taxon>Ecdysozoa</taxon>
        <taxon>Arthropoda</taxon>
        <taxon>Hexapoda</taxon>
        <taxon>Insecta</taxon>
        <taxon>Pterygota</taxon>
        <taxon>Neoptera</taxon>
        <taxon>Endopterygota</taxon>
        <taxon>Coleoptera</taxon>
        <taxon>Polyphaga</taxon>
        <taxon>Scarabaeiformia</taxon>
        <taxon>Scarabaeidae</taxon>
        <taxon>Dynastinae</taxon>
        <taxon>Oryctes</taxon>
    </lineage>
</organism>
<feature type="binding site" evidence="8">
    <location>
        <position position="35"/>
    </location>
    <ligand>
        <name>Zn(2+)</name>
        <dbReference type="ChEBI" id="CHEBI:29105"/>
        <label>2</label>
        <note>catalytic</note>
    </ligand>
</feature>
<dbReference type="GO" id="GO:0030574">
    <property type="term" value="P:collagen catabolic process"/>
    <property type="evidence" value="ECO:0007669"/>
    <property type="project" value="TreeGrafter"/>
</dbReference>
<sequence>MDEIWITNDRDEDGEGTDLFKVAAHEFGHSLGLAHSNEEGALMSPWYQGSSKNTNYQLPEDDRLAIQTLYGRKPDYRYYTTPTTTTTTTRPLYHTHNPYYPRKPYYPNYHPHNPPYYPRHPTTEKPRKAPMHPDKKYPYGYPKHPDKYPVRYTTKPPVKYYPRYPEVHPTRRVYYPTTTSTSPPTTTTRRQPIIRHHYPDRPKPDSCNTSFDAVAVIRREVFFFKDAYFWRIGDTGLLPGHPALITRMWYALPRNLTHVDAVYETPGNKIVFFIGRNYYVFTGTEVERGYPRPLTSLGLPERLDKIDGATVWGHNGKTFFFSGHEYWR</sequence>
<feature type="binding site" evidence="10">
    <location>
        <position position="309"/>
    </location>
    <ligand>
        <name>Ca(2+)</name>
        <dbReference type="ChEBI" id="CHEBI:29108"/>
        <label>5</label>
    </ligand>
</feature>
<comment type="cofactor">
    <cofactor evidence="10">
        <name>Ca(2+)</name>
        <dbReference type="ChEBI" id="CHEBI:29108"/>
    </cofactor>
    <text evidence="10">Can bind about 5 Ca(2+) ions per subunit.</text>
</comment>
<keyword evidence="3" id="KW-0677">Repeat</keyword>
<dbReference type="Gene3D" id="2.110.10.10">
    <property type="entry name" value="Hemopexin-like domain"/>
    <property type="match status" value="1"/>
</dbReference>
<dbReference type="SUPFAM" id="SSF50923">
    <property type="entry name" value="Hemopexin-like domain"/>
    <property type="match status" value="1"/>
</dbReference>
<keyword evidence="5 8" id="KW-0862">Zinc</keyword>
<dbReference type="OrthoDB" id="406838at2759"/>
<evidence type="ECO:0000256" key="3">
    <source>
        <dbReference type="ARBA" id="ARBA00022737"/>
    </source>
</evidence>
<dbReference type="GO" id="GO:0008270">
    <property type="term" value="F:zinc ion binding"/>
    <property type="evidence" value="ECO:0007669"/>
    <property type="project" value="InterPro"/>
</dbReference>
<feature type="binding site" evidence="10">
    <location>
        <position position="260"/>
    </location>
    <ligand>
        <name>Ca(2+)</name>
        <dbReference type="ChEBI" id="CHEBI:29108"/>
        <label>4</label>
    </ligand>
</feature>
<evidence type="ECO:0000256" key="8">
    <source>
        <dbReference type="PIRSR" id="PIRSR001191-2"/>
    </source>
</evidence>
<evidence type="ECO:0000256" key="5">
    <source>
        <dbReference type="ARBA" id="ARBA00022833"/>
    </source>
</evidence>
<dbReference type="SUPFAM" id="SSF55486">
    <property type="entry name" value="Metalloproteases ('zincins'), catalytic domain"/>
    <property type="match status" value="1"/>
</dbReference>
<feature type="domain" description="Peptidase M10 metallopeptidase" evidence="14">
    <location>
        <begin position="2"/>
        <end position="71"/>
    </location>
</feature>
<evidence type="ECO:0000256" key="6">
    <source>
        <dbReference type="ARBA" id="ARBA00023049"/>
    </source>
</evidence>
<evidence type="ECO:0000256" key="10">
    <source>
        <dbReference type="PIRSR" id="PIRSR621190-2"/>
    </source>
</evidence>
<keyword evidence="1" id="KW-0645">Protease</keyword>
<evidence type="ECO:0000313" key="16">
    <source>
        <dbReference type="Proteomes" id="UP000051574"/>
    </source>
</evidence>
<dbReference type="InterPro" id="IPR018487">
    <property type="entry name" value="Hemopexin-like_repeat"/>
</dbReference>
<protein>
    <submittedName>
        <fullName evidence="15">Peptidase</fullName>
    </submittedName>
</protein>
<dbReference type="PANTHER" id="PTHR10201:SF308">
    <property type="entry name" value="MATRIX METALLOPROTEINASE 2"/>
    <property type="match status" value="1"/>
</dbReference>
<dbReference type="Proteomes" id="UP000051574">
    <property type="component" value="Unassembled WGS sequence"/>
</dbReference>
<evidence type="ECO:0000256" key="13">
    <source>
        <dbReference type="SAM" id="MobiDB-lite"/>
    </source>
</evidence>
<evidence type="ECO:0000256" key="9">
    <source>
        <dbReference type="PIRSR" id="PIRSR621190-1"/>
    </source>
</evidence>
<dbReference type="PIRSF" id="PIRSF001191">
    <property type="entry name" value="Peptidase_M10A_matrix"/>
    <property type="match status" value="1"/>
</dbReference>
<dbReference type="Pfam" id="PF00045">
    <property type="entry name" value="Hemopexin"/>
    <property type="match status" value="3"/>
</dbReference>
<keyword evidence="6" id="KW-0482">Metalloprotease</keyword>
<keyword evidence="7" id="KW-0865">Zymogen</keyword>
<dbReference type="InterPro" id="IPR036375">
    <property type="entry name" value="Hemopexin-like_dom_sf"/>
</dbReference>
<feature type="modified residue" description="Phosphotyrosine; by PKDCC" evidence="11">
    <location>
        <position position="290"/>
    </location>
</feature>
<feature type="region of interest" description="Disordered" evidence="13">
    <location>
        <begin position="118"/>
        <end position="140"/>
    </location>
</feature>
<evidence type="ECO:0000256" key="7">
    <source>
        <dbReference type="ARBA" id="ARBA00023145"/>
    </source>
</evidence>
<feature type="repeat" description="Hemopexin" evidence="12">
    <location>
        <begin position="256"/>
        <end position="301"/>
    </location>
</feature>
<comment type="cofactor">
    <cofactor evidence="10">
        <name>Zn(2+)</name>
        <dbReference type="ChEBI" id="CHEBI:29105"/>
    </cofactor>
    <text evidence="10">Binds 2 Zn(2+) ions per subunit.</text>
</comment>
<feature type="binding site" evidence="10">
    <location>
        <position position="212"/>
    </location>
    <ligand>
        <name>Ca(2+)</name>
        <dbReference type="ChEBI" id="CHEBI:29108"/>
        <label>4</label>
    </ligand>
</feature>
<keyword evidence="16" id="KW-1185">Reference proteome</keyword>
<dbReference type="PROSITE" id="PS51642">
    <property type="entry name" value="HEMOPEXIN_2"/>
    <property type="match status" value="3"/>
</dbReference>
<dbReference type="CDD" id="cd00094">
    <property type="entry name" value="HX"/>
    <property type="match status" value="1"/>
</dbReference>
<feature type="active site" evidence="9">
    <location>
        <position position="26"/>
    </location>
</feature>
<dbReference type="GO" id="GO:0004222">
    <property type="term" value="F:metalloendopeptidase activity"/>
    <property type="evidence" value="ECO:0007669"/>
    <property type="project" value="InterPro"/>
</dbReference>